<dbReference type="GO" id="GO:0003676">
    <property type="term" value="F:nucleic acid binding"/>
    <property type="evidence" value="ECO:0007669"/>
    <property type="project" value="InterPro"/>
</dbReference>
<dbReference type="InterPro" id="IPR012337">
    <property type="entry name" value="RNaseH-like_sf"/>
</dbReference>
<dbReference type="CDD" id="cd06142">
    <property type="entry name" value="RNaseD_exo"/>
    <property type="match status" value="1"/>
</dbReference>
<dbReference type="Proteomes" id="UP000068905">
    <property type="component" value="Chromosome"/>
</dbReference>
<dbReference type="Gene3D" id="1.10.150.80">
    <property type="entry name" value="HRDC domain"/>
    <property type="match status" value="1"/>
</dbReference>
<accession>A0A0M4LH98</accession>
<dbReference type="KEGG" id="tsn:W908_06220"/>
<keyword evidence="3" id="KW-1185">Reference proteome</keyword>
<feature type="domain" description="3'-5' exonuclease" evidence="1">
    <location>
        <begin position="19"/>
        <end position="187"/>
    </location>
</feature>
<evidence type="ECO:0000313" key="2">
    <source>
        <dbReference type="EMBL" id="ALE02164.1"/>
    </source>
</evidence>
<name>A0A0M4LH98_9GAMM</name>
<dbReference type="AlphaFoldDB" id="A0A0M4LH98"/>
<dbReference type="EMBL" id="CP006911">
    <property type="protein sequence ID" value="ALE02164.1"/>
    <property type="molecule type" value="Genomic_DNA"/>
</dbReference>
<dbReference type="GO" id="GO:0008408">
    <property type="term" value="F:3'-5' exonuclease activity"/>
    <property type="evidence" value="ECO:0007669"/>
    <property type="project" value="InterPro"/>
</dbReference>
<dbReference type="InterPro" id="IPR044876">
    <property type="entry name" value="HRDC_dom_sf"/>
</dbReference>
<dbReference type="InterPro" id="IPR002562">
    <property type="entry name" value="3'-5'_exonuclease_dom"/>
</dbReference>
<organism evidence="2 3">
    <name type="scientific">Candidatus Pseudothioglobus singularis PS1</name>
    <dbReference type="NCBI Taxonomy" id="1125411"/>
    <lineage>
        <taxon>Bacteria</taxon>
        <taxon>Pseudomonadati</taxon>
        <taxon>Pseudomonadota</taxon>
        <taxon>Gammaproteobacteria</taxon>
        <taxon>Candidatus Pseudothioglobaceae</taxon>
        <taxon>Candidatus Pseudothioglobus</taxon>
    </lineage>
</organism>
<dbReference type="Pfam" id="PF01612">
    <property type="entry name" value="DNA_pol_A_exo1"/>
    <property type="match status" value="1"/>
</dbReference>
<dbReference type="SUPFAM" id="SSF53098">
    <property type="entry name" value="Ribonuclease H-like"/>
    <property type="match status" value="1"/>
</dbReference>
<dbReference type="GO" id="GO:0000166">
    <property type="term" value="F:nucleotide binding"/>
    <property type="evidence" value="ECO:0007669"/>
    <property type="project" value="InterPro"/>
</dbReference>
<dbReference type="PANTHER" id="PTHR47649">
    <property type="entry name" value="RIBONUCLEASE D"/>
    <property type="match status" value="1"/>
</dbReference>
<dbReference type="InterPro" id="IPR036397">
    <property type="entry name" value="RNaseH_sf"/>
</dbReference>
<evidence type="ECO:0000313" key="3">
    <source>
        <dbReference type="Proteomes" id="UP000068905"/>
    </source>
</evidence>
<dbReference type="SMART" id="SM00474">
    <property type="entry name" value="35EXOc"/>
    <property type="match status" value="1"/>
</dbReference>
<gene>
    <name evidence="2" type="ORF">W908_06220</name>
</gene>
<dbReference type="SUPFAM" id="SSF47819">
    <property type="entry name" value="HRDC-like"/>
    <property type="match status" value="2"/>
</dbReference>
<dbReference type="InterPro" id="IPR010997">
    <property type="entry name" value="HRDC-like_sf"/>
</dbReference>
<dbReference type="OrthoDB" id="9800549at2"/>
<dbReference type="STRING" id="1125411.W908_06220"/>
<dbReference type="Gene3D" id="3.30.420.10">
    <property type="entry name" value="Ribonuclease H-like superfamily/Ribonuclease H"/>
    <property type="match status" value="1"/>
</dbReference>
<dbReference type="PANTHER" id="PTHR47649:SF1">
    <property type="entry name" value="RIBONUCLEASE D"/>
    <property type="match status" value="1"/>
</dbReference>
<proteinExistence type="predicted"/>
<evidence type="ECO:0000259" key="1">
    <source>
        <dbReference type="SMART" id="SM00474"/>
    </source>
</evidence>
<sequence length="359" mass="42045">MKYYYHKLLIKYNNSIKVIILIKNNEQLEKYLNGINEESILGIDTEFRRIDSYSPELCLVQIASKSHLECIDILSISNLEPLFNKLYDGKTLWVIHSARQDIEALYYLSGRTPSHLFDTQIGASFLNYPIQVSYQAITEKLQNIFLEKKFTRFDWRKRPLPNDVLKYALDDVKYLLPNYRILKKELVNQGKLSWAEEEVQFLLNKDTYEPNYRQILKKTKGINKISHKNQENAFKLIHWRESIAQQKNKPRKWIMSDESLIDYANGQRKLSDSKNKLFENFIRKSKLIAGPEDSLVAKKPLSESETLLKNQLKDKINLLSTKYAIPSELICSSKNLVKLIKGDNTLSIQSGWRSELFKL</sequence>
<dbReference type="GO" id="GO:0006139">
    <property type="term" value="P:nucleobase-containing compound metabolic process"/>
    <property type="evidence" value="ECO:0007669"/>
    <property type="project" value="InterPro"/>
</dbReference>
<dbReference type="InterPro" id="IPR051086">
    <property type="entry name" value="RNase_D-like"/>
</dbReference>
<protein>
    <submittedName>
        <fullName evidence="2">Ribonuclease D</fullName>
    </submittedName>
</protein>
<reference evidence="2 3" key="1">
    <citation type="journal article" date="2015" name="Genome Announc.">
        <title>Genome Sequence of 'Candidatus Thioglobus singularis' Strain PS1, a Mixotroph from the SUP05 Clade of Marine Gammaproteobacteria.</title>
        <authorList>
            <person name="Marshall K.T."/>
            <person name="Morris R.M."/>
        </authorList>
    </citation>
    <scope>NUCLEOTIDE SEQUENCE [LARGE SCALE GENOMIC DNA]</scope>
    <source>
        <strain evidence="2 3">PS1</strain>
    </source>
</reference>